<proteinExistence type="predicted"/>
<dbReference type="Pfam" id="PF05229">
    <property type="entry name" value="SCPU"/>
    <property type="match status" value="1"/>
</dbReference>
<name>A0A2T4I5K8_9SPHN</name>
<evidence type="ECO:0000259" key="1">
    <source>
        <dbReference type="Pfam" id="PF05229"/>
    </source>
</evidence>
<evidence type="ECO:0000313" key="2">
    <source>
        <dbReference type="EMBL" id="PTD25476.1"/>
    </source>
</evidence>
<comment type="caution">
    <text evidence="2">The sequence shown here is derived from an EMBL/GenBank/DDBJ whole genome shotgun (WGS) entry which is preliminary data.</text>
</comment>
<dbReference type="InterPro" id="IPR007893">
    <property type="entry name" value="Spore_coat_U/FanG"/>
</dbReference>
<feature type="domain" description="Spore coat protein U/FanG" evidence="1">
    <location>
        <begin position="40"/>
        <end position="178"/>
    </location>
</feature>
<dbReference type="AlphaFoldDB" id="A0A2T4I5K8"/>
<sequence>MVMAILQFGRCRALVALSAVGLSLGWMMGTGPARAQSASQTLTYKATVATICTIQHMSGGTSAVLDFGRHLNVASVHVMDLDSGGHGWSIRCNKATPVPVTVTLDAGEHEVSGQRHMAGPAGALIPYDLYRDSALTKALDVPFEIDIPTTGASPIIYGRARVPAGTHDGFYFDRVRITVAY</sequence>
<protein>
    <recommendedName>
        <fullName evidence="1">Spore coat protein U/FanG domain-containing protein</fullName>
    </recommendedName>
</protein>
<gene>
    <name evidence="2" type="ORF">CV103_05735</name>
</gene>
<dbReference type="EMBL" id="PHHF01000024">
    <property type="protein sequence ID" value="PTD25476.1"/>
    <property type="molecule type" value="Genomic_DNA"/>
</dbReference>
<keyword evidence="3" id="KW-1185">Reference proteome</keyword>
<dbReference type="InterPro" id="IPR053167">
    <property type="entry name" value="Spore_coat_component"/>
</dbReference>
<dbReference type="Proteomes" id="UP000241206">
    <property type="component" value="Unassembled WGS sequence"/>
</dbReference>
<organism evidence="2 3">
    <name type="scientific">Edaphosphingomonas fennica</name>
    <dbReference type="NCBI Taxonomy" id="114404"/>
    <lineage>
        <taxon>Bacteria</taxon>
        <taxon>Pseudomonadati</taxon>
        <taxon>Pseudomonadota</taxon>
        <taxon>Alphaproteobacteria</taxon>
        <taxon>Sphingomonadales</taxon>
        <taxon>Rhizorhabdaceae</taxon>
        <taxon>Edaphosphingomonas</taxon>
    </lineage>
</organism>
<evidence type="ECO:0000313" key="3">
    <source>
        <dbReference type="Proteomes" id="UP000241206"/>
    </source>
</evidence>
<dbReference type="PANTHER" id="PTHR37089">
    <property type="entry name" value="PROTEIN U-RELATED"/>
    <property type="match status" value="1"/>
</dbReference>
<reference evidence="2 3" key="1">
    <citation type="submission" date="2017-11" db="EMBL/GenBank/DDBJ databases">
        <title>Sphingomonas oleivorans sp. nov., isolated from oil-contaminated soil.</title>
        <authorList>
            <person name="Wang L."/>
            <person name="Chen L."/>
        </authorList>
    </citation>
    <scope>NUCLEOTIDE SEQUENCE [LARGE SCALE GENOMIC DNA]</scope>
    <source>
        <strain evidence="2 3">K101</strain>
    </source>
</reference>
<accession>A0A2T4I5K8</accession>